<dbReference type="InterPro" id="IPR050416">
    <property type="entry name" value="FAD-linked_Oxidoreductase"/>
</dbReference>
<reference evidence="7" key="1">
    <citation type="submission" date="2023-06" db="EMBL/GenBank/DDBJ databases">
        <authorList>
            <person name="Noh H."/>
        </authorList>
    </citation>
    <scope>NUCLEOTIDE SEQUENCE</scope>
    <source>
        <strain evidence="7">DUCC20226</strain>
    </source>
</reference>
<evidence type="ECO:0000256" key="3">
    <source>
        <dbReference type="ARBA" id="ARBA00022827"/>
    </source>
</evidence>
<keyword evidence="5" id="KW-0732">Signal</keyword>
<feature type="signal peptide" evidence="5">
    <location>
        <begin position="1"/>
        <end position="15"/>
    </location>
</feature>
<evidence type="ECO:0000313" key="8">
    <source>
        <dbReference type="Proteomes" id="UP001265746"/>
    </source>
</evidence>
<accession>A0AAD9SF48</accession>
<dbReference type="Pfam" id="PF01565">
    <property type="entry name" value="FAD_binding_4"/>
    <property type="match status" value="1"/>
</dbReference>
<dbReference type="SUPFAM" id="SSF56176">
    <property type="entry name" value="FAD-binding/transporter-associated domain-like"/>
    <property type="match status" value="1"/>
</dbReference>
<proteinExistence type="inferred from homology"/>
<organism evidence="7 8">
    <name type="scientific">Phomopsis amygdali</name>
    <name type="common">Fusicoccum amygdali</name>
    <dbReference type="NCBI Taxonomy" id="1214568"/>
    <lineage>
        <taxon>Eukaryota</taxon>
        <taxon>Fungi</taxon>
        <taxon>Dikarya</taxon>
        <taxon>Ascomycota</taxon>
        <taxon>Pezizomycotina</taxon>
        <taxon>Sordariomycetes</taxon>
        <taxon>Sordariomycetidae</taxon>
        <taxon>Diaporthales</taxon>
        <taxon>Diaporthaceae</taxon>
        <taxon>Diaporthe</taxon>
    </lineage>
</organism>
<dbReference type="InterPro" id="IPR016169">
    <property type="entry name" value="FAD-bd_PCMH_sub2"/>
</dbReference>
<evidence type="ECO:0000256" key="2">
    <source>
        <dbReference type="ARBA" id="ARBA00022630"/>
    </source>
</evidence>
<dbReference type="InterPro" id="IPR006094">
    <property type="entry name" value="Oxid_FAD_bind_N"/>
</dbReference>
<sequence length="497" mass="52429">MKWTILGLLVHLVAAQGTGNPACDALITAGLGSRILTAIDSAYKERVESYWSASARLNPWCFVQPQTVGEVSLALTTLAAAGQGAGDWHIAIRGGGHSFPPGVNNIENGVTIDMSLFNQTTYNAGSGLASVGPGGHWTGAYTELARSNVTVVGGREGQVGIGGFLLGGGNSYYTFRQGFGCDNVVNFEVVLADGSLVNANSTSHYDLYSALKGGSSNFGIVTRFDLNTLPNTPLWGGIRTYDYNLYADVALESIADFANADESQGDNALIVLIVTSGDTTISLLTNQINTQGVTDAPSFAKLSSLPALTDSMQIATVGELTGSGGTPAGLRNVWFTSTFGADTDLLRTVKGLYEDFLADLWTLLPADAFETQIVFQPIPSYLAQAGERKGGNVLGLDSSLTKNAVLFLLTLKTKTAADEAVIHARGGVFFAKVGEAVKASGNSLPFVYLNYANPSQDPLASYGAENIELIREVSAKYDPQGFFQRRVPGGFKISRVA</sequence>
<evidence type="ECO:0000259" key="6">
    <source>
        <dbReference type="PROSITE" id="PS51387"/>
    </source>
</evidence>
<keyword evidence="8" id="KW-1185">Reference proteome</keyword>
<evidence type="ECO:0000256" key="5">
    <source>
        <dbReference type="SAM" id="SignalP"/>
    </source>
</evidence>
<comment type="similarity">
    <text evidence="1">Belongs to the oxygen-dependent FAD-linked oxidoreductase family.</text>
</comment>
<dbReference type="EMBL" id="JAUJFL010000004">
    <property type="protein sequence ID" value="KAK2605688.1"/>
    <property type="molecule type" value="Genomic_DNA"/>
</dbReference>
<keyword evidence="3" id="KW-0274">FAD</keyword>
<name>A0AAD9SF48_PHOAM</name>
<evidence type="ECO:0000313" key="7">
    <source>
        <dbReference type="EMBL" id="KAK2605688.1"/>
    </source>
</evidence>
<dbReference type="Proteomes" id="UP001265746">
    <property type="component" value="Unassembled WGS sequence"/>
</dbReference>
<dbReference type="PANTHER" id="PTHR42973">
    <property type="entry name" value="BINDING OXIDOREDUCTASE, PUTATIVE (AFU_ORTHOLOGUE AFUA_1G17690)-RELATED"/>
    <property type="match status" value="1"/>
</dbReference>
<dbReference type="GO" id="GO:0016491">
    <property type="term" value="F:oxidoreductase activity"/>
    <property type="evidence" value="ECO:0007669"/>
    <property type="project" value="UniProtKB-KW"/>
</dbReference>
<keyword evidence="2" id="KW-0285">Flavoprotein</keyword>
<evidence type="ECO:0000256" key="4">
    <source>
        <dbReference type="ARBA" id="ARBA00023002"/>
    </source>
</evidence>
<evidence type="ECO:0000256" key="1">
    <source>
        <dbReference type="ARBA" id="ARBA00005466"/>
    </source>
</evidence>
<feature type="chain" id="PRO_5042140873" description="FAD-binding PCMH-type domain-containing protein" evidence="5">
    <location>
        <begin position="16"/>
        <end position="497"/>
    </location>
</feature>
<keyword evidence="4" id="KW-0560">Oxidoreductase</keyword>
<gene>
    <name evidence="7" type="ORF">N8I77_008510</name>
</gene>
<dbReference type="Gene3D" id="3.30.465.10">
    <property type="match status" value="1"/>
</dbReference>
<protein>
    <recommendedName>
        <fullName evidence="6">FAD-binding PCMH-type domain-containing protein</fullName>
    </recommendedName>
</protein>
<dbReference type="PROSITE" id="PS51387">
    <property type="entry name" value="FAD_PCMH"/>
    <property type="match status" value="1"/>
</dbReference>
<dbReference type="InterPro" id="IPR016166">
    <property type="entry name" value="FAD-bd_PCMH"/>
</dbReference>
<dbReference type="GO" id="GO:0071949">
    <property type="term" value="F:FAD binding"/>
    <property type="evidence" value="ECO:0007669"/>
    <property type="project" value="InterPro"/>
</dbReference>
<dbReference type="PANTHER" id="PTHR42973:SF53">
    <property type="entry name" value="FAD-BINDING PCMH-TYPE DOMAIN-CONTAINING PROTEIN-RELATED"/>
    <property type="match status" value="1"/>
</dbReference>
<dbReference type="InterPro" id="IPR036318">
    <property type="entry name" value="FAD-bd_PCMH-like_sf"/>
</dbReference>
<comment type="caution">
    <text evidence="7">The sequence shown here is derived from an EMBL/GenBank/DDBJ whole genome shotgun (WGS) entry which is preliminary data.</text>
</comment>
<feature type="domain" description="FAD-binding PCMH-type" evidence="6">
    <location>
        <begin position="55"/>
        <end position="231"/>
    </location>
</feature>
<dbReference type="AlphaFoldDB" id="A0AAD9SF48"/>